<evidence type="ECO:0000313" key="2">
    <source>
        <dbReference type="WBParaSite" id="jg25375"/>
    </source>
</evidence>
<dbReference type="AlphaFoldDB" id="A0A915DZM3"/>
<sequence>MEVSRGTRRVCKGTREVGRVTWRVGGVTWRICFIKDCQRANLNQLNQREVANMIRACAVPPSTLKNQIERNFGALHLKDSPYLEAADMKIMAKPLVANARVLPFQSSTTANAMSL</sequence>
<dbReference type="WBParaSite" id="jg25375">
    <property type="protein sequence ID" value="jg25375"/>
    <property type="gene ID" value="jg25375"/>
</dbReference>
<dbReference type="Proteomes" id="UP000887574">
    <property type="component" value="Unplaced"/>
</dbReference>
<name>A0A915DZM3_9BILA</name>
<proteinExistence type="predicted"/>
<protein>
    <submittedName>
        <fullName evidence="2">Transposase</fullName>
    </submittedName>
</protein>
<reference evidence="2" key="1">
    <citation type="submission" date="2022-11" db="UniProtKB">
        <authorList>
            <consortium name="WormBaseParasite"/>
        </authorList>
    </citation>
    <scope>IDENTIFICATION</scope>
</reference>
<accession>A0A915DZM3</accession>
<evidence type="ECO:0000313" key="1">
    <source>
        <dbReference type="Proteomes" id="UP000887574"/>
    </source>
</evidence>
<keyword evidence="1" id="KW-1185">Reference proteome</keyword>
<organism evidence="1 2">
    <name type="scientific">Ditylenchus dipsaci</name>
    <dbReference type="NCBI Taxonomy" id="166011"/>
    <lineage>
        <taxon>Eukaryota</taxon>
        <taxon>Metazoa</taxon>
        <taxon>Ecdysozoa</taxon>
        <taxon>Nematoda</taxon>
        <taxon>Chromadorea</taxon>
        <taxon>Rhabditida</taxon>
        <taxon>Tylenchina</taxon>
        <taxon>Tylenchomorpha</taxon>
        <taxon>Sphaerularioidea</taxon>
        <taxon>Anguinidae</taxon>
        <taxon>Anguininae</taxon>
        <taxon>Ditylenchus</taxon>
    </lineage>
</organism>